<dbReference type="Gene3D" id="2.120.10.30">
    <property type="entry name" value="TolB, C-terminal domain"/>
    <property type="match status" value="3"/>
</dbReference>
<evidence type="ECO:0000256" key="1">
    <source>
        <dbReference type="SAM" id="Phobius"/>
    </source>
</evidence>
<keyword evidence="1" id="KW-0812">Transmembrane</keyword>
<protein>
    <recommendedName>
        <fullName evidence="2">Dipeptidylpeptidase IV N-terminal domain-containing protein</fullName>
    </recommendedName>
</protein>
<proteinExistence type="predicted"/>
<reference evidence="4" key="1">
    <citation type="journal article" date="2017" name="Cell">
        <title>Insights into land plant evolution garnered from the Marchantia polymorpha genome.</title>
        <authorList>
            <person name="Bowman J.L."/>
            <person name="Kohchi T."/>
            <person name="Yamato K.T."/>
            <person name="Jenkins J."/>
            <person name="Shu S."/>
            <person name="Ishizaki K."/>
            <person name="Yamaoka S."/>
            <person name="Nishihama R."/>
            <person name="Nakamura Y."/>
            <person name="Berger F."/>
            <person name="Adam C."/>
            <person name="Aki S.S."/>
            <person name="Althoff F."/>
            <person name="Araki T."/>
            <person name="Arteaga-Vazquez M.A."/>
            <person name="Balasubrmanian S."/>
            <person name="Barry K."/>
            <person name="Bauer D."/>
            <person name="Boehm C.R."/>
            <person name="Briginshaw L."/>
            <person name="Caballero-Perez J."/>
            <person name="Catarino B."/>
            <person name="Chen F."/>
            <person name="Chiyoda S."/>
            <person name="Chovatia M."/>
            <person name="Davies K.M."/>
            <person name="Delmans M."/>
            <person name="Demura T."/>
            <person name="Dierschke T."/>
            <person name="Dolan L."/>
            <person name="Dorantes-Acosta A.E."/>
            <person name="Eklund D.M."/>
            <person name="Florent S.N."/>
            <person name="Flores-Sandoval E."/>
            <person name="Fujiyama A."/>
            <person name="Fukuzawa H."/>
            <person name="Galik B."/>
            <person name="Grimanelli D."/>
            <person name="Grimwood J."/>
            <person name="Grossniklaus U."/>
            <person name="Hamada T."/>
            <person name="Haseloff J."/>
            <person name="Hetherington A.J."/>
            <person name="Higo A."/>
            <person name="Hirakawa Y."/>
            <person name="Hundley H.N."/>
            <person name="Ikeda Y."/>
            <person name="Inoue K."/>
            <person name="Inoue S.I."/>
            <person name="Ishida S."/>
            <person name="Jia Q."/>
            <person name="Kakita M."/>
            <person name="Kanazawa T."/>
            <person name="Kawai Y."/>
            <person name="Kawashima T."/>
            <person name="Kennedy M."/>
            <person name="Kinose K."/>
            <person name="Kinoshita T."/>
            <person name="Kohara Y."/>
            <person name="Koide E."/>
            <person name="Komatsu K."/>
            <person name="Kopischke S."/>
            <person name="Kubo M."/>
            <person name="Kyozuka J."/>
            <person name="Lagercrantz U."/>
            <person name="Lin S.S."/>
            <person name="Lindquist E."/>
            <person name="Lipzen A.M."/>
            <person name="Lu C.W."/>
            <person name="De Luna E."/>
            <person name="Martienssen R.A."/>
            <person name="Minamino N."/>
            <person name="Mizutani M."/>
            <person name="Mizutani M."/>
            <person name="Mochizuki N."/>
            <person name="Monte I."/>
            <person name="Mosher R."/>
            <person name="Nagasaki H."/>
            <person name="Nakagami H."/>
            <person name="Naramoto S."/>
            <person name="Nishitani K."/>
            <person name="Ohtani M."/>
            <person name="Okamoto T."/>
            <person name="Okumura M."/>
            <person name="Phillips J."/>
            <person name="Pollak B."/>
            <person name="Reinders A."/>
            <person name="Rovekamp M."/>
            <person name="Sano R."/>
            <person name="Sawa S."/>
            <person name="Schmid M.W."/>
            <person name="Shirakawa M."/>
            <person name="Solano R."/>
            <person name="Spunde A."/>
            <person name="Suetsugu N."/>
            <person name="Sugano S."/>
            <person name="Sugiyama A."/>
            <person name="Sun R."/>
            <person name="Suzuki Y."/>
            <person name="Takenaka M."/>
            <person name="Takezawa D."/>
            <person name="Tomogane H."/>
            <person name="Tsuzuki M."/>
            <person name="Ueda T."/>
            <person name="Umeda M."/>
            <person name="Ward J.M."/>
            <person name="Watanabe Y."/>
            <person name="Yazaki K."/>
            <person name="Yokoyama R."/>
            <person name="Yoshitake Y."/>
            <person name="Yotsui I."/>
            <person name="Zachgo S."/>
            <person name="Schmutz J."/>
        </authorList>
    </citation>
    <scope>NUCLEOTIDE SEQUENCE [LARGE SCALE GENOMIC DNA]</scope>
    <source>
        <strain evidence="4">Tak-1</strain>
    </source>
</reference>
<dbReference type="Gramene" id="Mp4g00210.1">
    <property type="protein sequence ID" value="Mp4g00210.1.cds"/>
    <property type="gene ID" value="Mp4g00210"/>
</dbReference>
<dbReference type="EMBL" id="KZ772738">
    <property type="protein sequence ID" value="PTQ36174.1"/>
    <property type="molecule type" value="Genomic_DNA"/>
</dbReference>
<dbReference type="GO" id="GO:0006508">
    <property type="term" value="P:proteolysis"/>
    <property type="evidence" value="ECO:0007669"/>
    <property type="project" value="InterPro"/>
</dbReference>
<dbReference type="InterPro" id="IPR002469">
    <property type="entry name" value="Peptidase_S9B_N"/>
</dbReference>
<keyword evidence="1" id="KW-1133">Transmembrane helix</keyword>
<dbReference type="InterPro" id="IPR011659">
    <property type="entry name" value="WD40"/>
</dbReference>
<keyword evidence="1" id="KW-0472">Membrane</keyword>
<dbReference type="AlphaFoldDB" id="A0A2R6WQS2"/>
<dbReference type="Proteomes" id="UP000244005">
    <property type="component" value="Unassembled WGS sequence"/>
</dbReference>
<accession>A0A2R6WQS2</accession>
<evidence type="ECO:0000313" key="3">
    <source>
        <dbReference type="EMBL" id="PTQ36174.1"/>
    </source>
</evidence>
<evidence type="ECO:0000259" key="2">
    <source>
        <dbReference type="Pfam" id="PF00930"/>
    </source>
</evidence>
<dbReference type="SUPFAM" id="SSF69304">
    <property type="entry name" value="Tricorn protease N-terminal domain"/>
    <property type="match status" value="1"/>
</dbReference>
<dbReference type="OMA" id="LGGWPRW"/>
<dbReference type="Pfam" id="PF00930">
    <property type="entry name" value="DPPIV_N"/>
    <property type="match status" value="1"/>
</dbReference>
<feature type="transmembrane region" description="Helical" evidence="1">
    <location>
        <begin position="50"/>
        <end position="70"/>
    </location>
</feature>
<keyword evidence="4" id="KW-1185">Reference proteome</keyword>
<dbReference type="InterPro" id="IPR011042">
    <property type="entry name" value="6-blade_b-propeller_TolB-like"/>
</dbReference>
<dbReference type="PANTHER" id="PTHR32161">
    <property type="entry name" value="DPP6 N-TERMINAL DOMAIN-LIKE PROTEIN"/>
    <property type="match status" value="1"/>
</dbReference>
<gene>
    <name evidence="3" type="ORF">MARPO_0066s0120</name>
</gene>
<sequence length="796" mass="87825">MRSRSEEERELPYRGKLRLVDSRSDFGSGRRKRMRASWELSEMRKFGSGVVCLLFLVWSVAGVVVGGGFAGEDDGDRKLEGTIAFASVGRSRYGFDIFGVSLAQIPESGKLVDRMLADGLVEKRLTDGVSVNYNAQLVEGKEKQNLLQWLKSSGHVSDVDLAGDTGELLLYVSERDGSARVYISLFLDQGKNRRGASPDLEAGPELELLSEFEGSSLGSKREERKNFRYLSEIETSKKVLQLNLSKLGSSGPHLHDRPQLGGTRVVYVSTEQAREERRQSWSGVYSTSLDSRFDIRLTPDGMTDFSPAISPSGEWVVAASFQGKGWQGEVRALDTDLYLFSAKDGSNRRLVTKNGGWPTWKDESTIFFHRQADDGWWSIFKLTLPEDFTMNGFTEGEIQEERVTPPGVHAMTPSASKAGDWIAVATRRPESAYRHIEIYDLSSKVFIRLTERLAPNAHHYNPSVSSSSKHVLYHRCKGVLGASTTPFAVPLLEPLQSIVPRVSLFRVDGMFPSFSPDGSLIAYLHDGVYVTNLNGKSRRRVYNGTAFATCWDRKRKGVVYISAGAGFSPELAEVHILSIFNADGEGEPYYKQLTKDGSGNNAFPSASPDGKYVVFRSGRTGHKNLYIMDAVDGEEGGLRQLTSGPWTDTMANWSPTGEWIAFASNRESPAAGHFSVYLIHPDGTGLHKILSDGGRANHPIFSPDGKSLVFTSDFAAISAEPVSLPNQYQPYGEIYIAKIDGSKATRLTHNSYEDGTPAWGPIFLDPNDLSEDAEDQSTCDFDDALWLNSPNLGTLC</sequence>
<dbReference type="SUPFAM" id="SSF82171">
    <property type="entry name" value="DPP6 N-terminal domain-like"/>
    <property type="match status" value="1"/>
</dbReference>
<evidence type="ECO:0000313" key="4">
    <source>
        <dbReference type="Proteomes" id="UP000244005"/>
    </source>
</evidence>
<dbReference type="OrthoDB" id="43744at2759"/>
<dbReference type="PANTHER" id="PTHR32161:SF8">
    <property type="entry name" value="DPP6 N-TERMINAL DOMAIN-LIKE PROTEIN"/>
    <property type="match status" value="1"/>
</dbReference>
<name>A0A2R6WQS2_MARPO</name>
<organism evidence="3 4">
    <name type="scientific">Marchantia polymorpha</name>
    <name type="common">Common liverwort</name>
    <name type="synonym">Marchantia aquatica</name>
    <dbReference type="NCBI Taxonomy" id="3197"/>
    <lineage>
        <taxon>Eukaryota</taxon>
        <taxon>Viridiplantae</taxon>
        <taxon>Streptophyta</taxon>
        <taxon>Embryophyta</taxon>
        <taxon>Marchantiophyta</taxon>
        <taxon>Marchantiopsida</taxon>
        <taxon>Marchantiidae</taxon>
        <taxon>Marchantiales</taxon>
        <taxon>Marchantiaceae</taxon>
        <taxon>Marchantia</taxon>
    </lineage>
</organism>
<feature type="domain" description="Dipeptidylpeptidase IV N-terminal" evidence="2">
    <location>
        <begin position="607"/>
        <end position="710"/>
    </location>
</feature>
<dbReference type="Pfam" id="PF07676">
    <property type="entry name" value="PD40"/>
    <property type="match status" value="1"/>
</dbReference>